<accession>A0A1W1X2W7</accession>
<protein>
    <recommendedName>
        <fullName evidence="3">YecA family protein</fullName>
    </recommendedName>
</protein>
<dbReference type="OrthoDB" id="570299at2"/>
<evidence type="ECO:0000313" key="2">
    <source>
        <dbReference type="Proteomes" id="UP000192761"/>
    </source>
</evidence>
<dbReference type="SUPFAM" id="SSF101327">
    <property type="entry name" value="YgfB-like"/>
    <property type="match status" value="1"/>
</dbReference>
<dbReference type="AlphaFoldDB" id="A0A1W1X2W7"/>
<evidence type="ECO:0008006" key="3">
    <source>
        <dbReference type="Google" id="ProtNLM"/>
    </source>
</evidence>
<dbReference type="Pfam" id="PF03695">
    <property type="entry name" value="UPF0149"/>
    <property type="match status" value="1"/>
</dbReference>
<proteinExistence type="predicted"/>
<gene>
    <name evidence="1" type="ORF">SAMN02745857_00396</name>
</gene>
<dbReference type="STRING" id="1121001.SAMN02745857_00396"/>
<sequence length="206" mass="23274">MAKDLELIAPLTENELDELATFLESDAAPEQAMDLSMLHGFLTSQLVAPEEPLPDAWFGMVWGEHGEKPQWASVAQQQRIEDLILRLYNQLSDEIRAEPPSFTPMVYLDEERQLDIVQQWCYGFMLGTSLDQAGWQAMLDDDDGVELIAPIIDCADEEARASLEEAGDDLAQFEHELAAALPEIVPAIAHYWQERRAPAKRPGRRR</sequence>
<keyword evidence="2" id="KW-1185">Reference proteome</keyword>
<organism evidence="1 2">
    <name type="scientific">Andreprevotia lacus DSM 23236</name>
    <dbReference type="NCBI Taxonomy" id="1121001"/>
    <lineage>
        <taxon>Bacteria</taxon>
        <taxon>Pseudomonadati</taxon>
        <taxon>Pseudomonadota</taxon>
        <taxon>Betaproteobacteria</taxon>
        <taxon>Neisseriales</taxon>
        <taxon>Chitinibacteraceae</taxon>
        <taxon>Andreprevotia</taxon>
    </lineage>
</organism>
<dbReference type="RefSeq" id="WP_084088869.1">
    <property type="nucleotide sequence ID" value="NZ_FWXD01000002.1"/>
</dbReference>
<reference evidence="1 2" key="1">
    <citation type="submission" date="2017-04" db="EMBL/GenBank/DDBJ databases">
        <authorList>
            <person name="Afonso C.L."/>
            <person name="Miller P.J."/>
            <person name="Scott M.A."/>
            <person name="Spackman E."/>
            <person name="Goraichik I."/>
            <person name="Dimitrov K.M."/>
            <person name="Suarez D.L."/>
            <person name="Swayne D.E."/>
        </authorList>
    </citation>
    <scope>NUCLEOTIDE SEQUENCE [LARGE SCALE GENOMIC DNA]</scope>
    <source>
        <strain evidence="1 2">DSM 23236</strain>
    </source>
</reference>
<dbReference type="NCBIfam" id="TIGR02292">
    <property type="entry name" value="ygfB_yecA"/>
    <property type="match status" value="1"/>
</dbReference>
<name>A0A1W1X2W7_9NEIS</name>
<dbReference type="Proteomes" id="UP000192761">
    <property type="component" value="Unassembled WGS sequence"/>
</dbReference>
<dbReference type="EMBL" id="FWXD01000002">
    <property type="protein sequence ID" value="SMC17751.1"/>
    <property type="molecule type" value="Genomic_DNA"/>
</dbReference>
<evidence type="ECO:0000313" key="1">
    <source>
        <dbReference type="EMBL" id="SMC17751.1"/>
    </source>
</evidence>
<dbReference type="InterPro" id="IPR011978">
    <property type="entry name" value="YgfB-like"/>
</dbReference>
<dbReference type="InterPro" id="IPR036255">
    <property type="entry name" value="YgfB-like_sf"/>
</dbReference>
<dbReference type="Gene3D" id="1.20.120.740">
    <property type="entry name" value="YgfB uncharacterised protein family UPF0149, PF03695"/>
    <property type="match status" value="1"/>
</dbReference>